<keyword evidence="13" id="KW-1185">Reference proteome</keyword>
<dbReference type="GO" id="GO:0004842">
    <property type="term" value="F:ubiquitin-protein transferase activity"/>
    <property type="evidence" value="ECO:0007669"/>
    <property type="project" value="TreeGrafter"/>
</dbReference>
<reference evidence="12 13" key="1">
    <citation type="journal article" date="2015" name="Fungal Genet. Biol.">
        <title>Evolution of novel wood decay mechanisms in Agaricales revealed by the genome sequences of Fistulina hepatica and Cylindrobasidium torrendii.</title>
        <authorList>
            <person name="Floudas D."/>
            <person name="Held B.W."/>
            <person name="Riley R."/>
            <person name="Nagy L.G."/>
            <person name="Koehler G."/>
            <person name="Ransdell A.S."/>
            <person name="Younus H."/>
            <person name="Chow J."/>
            <person name="Chiniquy J."/>
            <person name="Lipzen A."/>
            <person name="Tritt A."/>
            <person name="Sun H."/>
            <person name="Haridas S."/>
            <person name="LaButti K."/>
            <person name="Ohm R.A."/>
            <person name="Kues U."/>
            <person name="Blanchette R.A."/>
            <person name="Grigoriev I.V."/>
            <person name="Minto R.E."/>
            <person name="Hibbett D.S."/>
        </authorList>
    </citation>
    <scope>NUCLEOTIDE SEQUENCE [LARGE SCALE GENOMIC DNA]</scope>
    <source>
        <strain evidence="12 13">ATCC 64428</strain>
    </source>
</reference>
<evidence type="ECO:0000256" key="7">
    <source>
        <dbReference type="ARBA" id="ARBA00023242"/>
    </source>
</evidence>
<comment type="subcellular location">
    <subcellularLocation>
        <location evidence="1">Nucleus</location>
        <location evidence="1">PML body</location>
    </subcellularLocation>
</comment>
<dbReference type="GO" id="GO:0008270">
    <property type="term" value="F:zinc ion binding"/>
    <property type="evidence" value="ECO:0007669"/>
    <property type="project" value="UniProtKB-KW"/>
</dbReference>
<dbReference type="GO" id="GO:0016567">
    <property type="term" value="P:protein ubiquitination"/>
    <property type="evidence" value="ECO:0007669"/>
    <property type="project" value="TreeGrafter"/>
</dbReference>
<proteinExistence type="predicted"/>
<name>A0A0D7A5G0_9AGAR</name>
<dbReference type="SUPFAM" id="SSF57850">
    <property type="entry name" value="RING/U-box"/>
    <property type="match status" value="1"/>
</dbReference>
<evidence type="ECO:0000256" key="3">
    <source>
        <dbReference type="ARBA" id="ARBA00022723"/>
    </source>
</evidence>
<dbReference type="InterPro" id="IPR052256">
    <property type="entry name" value="E3_ubiquitin-ligase_CHFR"/>
</dbReference>
<dbReference type="EMBL" id="KN882047">
    <property type="protein sequence ID" value="KIY45619.1"/>
    <property type="molecule type" value="Genomic_DNA"/>
</dbReference>
<dbReference type="InterPro" id="IPR018957">
    <property type="entry name" value="Znf_C3HC4_RING-type"/>
</dbReference>
<evidence type="ECO:0000256" key="1">
    <source>
        <dbReference type="ARBA" id="ARBA00004322"/>
    </source>
</evidence>
<dbReference type="PANTHER" id="PTHR16079:SF4">
    <property type="entry name" value="E3 UBIQUITIN-PROTEIN LIGASE CHFR"/>
    <property type="match status" value="1"/>
</dbReference>
<dbReference type="AlphaFoldDB" id="A0A0D7A5G0"/>
<dbReference type="InterPro" id="IPR001841">
    <property type="entry name" value="Znf_RING"/>
</dbReference>
<dbReference type="Pfam" id="PF00097">
    <property type="entry name" value="zf-C3HC4"/>
    <property type="match status" value="1"/>
</dbReference>
<feature type="region of interest" description="Disordered" evidence="10">
    <location>
        <begin position="1"/>
        <end position="46"/>
    </location>
</feature>
<keyword evidence="7" id="KW-0539">Nucleus</keyword>
<dbReference type="PROSITE" id="PS00518">
    <property type="entry name" value="ZF_RING_1"/>
    <property type="match status" value="1"/>
</dbReference>
<keyword evidence="3" id="KW-0479">Metal-binding</keyword>
<keyword evidence="6" id="KW-0862">Zinc</keyword>
<evidence type="ECO:0000256" key="8">
    <source>
        <dbReference type="ARBA" id="ARBA00023306"/>
    </source>
</evidence>
<dbReference type="InterPro" id="IPR017907">
    <property type="entry name" value="Znf_RING_CS"/>
</dbReference>
<evidence type="ECO:0000313" key="12">
    <source>
        <dbReference type="EMBL" id="KIY45619.1"/>
    </source>
</evidence>
<dbReference type="Gene3D" id="3.30.40.10">
    <property type="entry name" value="Zinc/RING finger domain, C3HC4 (zinc finger)"/>
    <property type="match status" value="1"/>
</dbReference>
<feature type="domain" description="RING-type" evidence="11">
    <location>
        <begin position="66"/>
        <end position="106"/>
    </location>
</feature>
<dbReference type="Pfam" id="PF17979">
    <property type="entry name" value="zf-CRD"/>
    <property type="match status" value="1"/>
</dbReference>
<evidence type="ECO:0000313" key="13">
    <source>
        <dbReference type="Proteomes" id="UP000054144"/>
    </source>
</evidence>
<evidence type="ECO:0000256" key="4">
    <source>
        <dbReference type="ARBA" id="ARBA00022771"/>
    </source>
</evidence>
<evidence type="ECO:0000256" key="10">
    <source>
        <dbReference type="SAM" id="MobiDB-lite"/>
    </source>
</evidence>
<keyword evidence="4 9" id="KW-0863">Zinc-finger</keyword>
<organism evidence="12 13">
    <name type="scientific">Fistulina hepatica ATCC 64428</name>
    <dbReference type="NCBI Taxonomy" id="1128425"/>
    <lineage>
        <taxon>Eukaryota</taxon>
        <taxon>Fungi</taxon>
        <taxon>Dikarya</taxon>
        <taxon>Basidiomycota</taxon>
        <taxon>Agaricomycotina</taxon>
        <taxon>Agaricomycetes</taxon>
        <taxon>Agaricomycetidae</taxon>
        <taxon>Agaricales</taxon>
        <taxon>Fistulinaceae</taxon>
        <taxon>Fistulina</taxon>
    </lineage>
</organism>
<evidence type="ECO:0000256" key="5">
    <source>
        <dbReference type="ARBA" id="ARBA00022786"/>
    </source>
</evidence>
<dbReference type="PANTHER" id="PTHR16079">
    <property type="entry name" value="UBIQUITIN LIGASE PROTEIN CHFR"/>
    <property type="match status" value="1"/>
</dbReference>
<accession>A0A0D7A5G0</accession>
<dbReference type="GO" id="GO:0005634">
    <property type="term" value="C:nucleus"/>
    <property type="evidence" value="ECO:0007669"/>
    <property type="project" value="TreeGrafter"/>
</dbReference>
<evidence type="ECO:0000256" key="9">
    <source>
        <dbReference type="PROSITE-ProRule" id="PRU00175"/>
    </source>
</evidence>
<protein>
    <recommendedName>
        <fullName evidence="11">RING-type domain-containing protein</fullName>
    </recommendedName>
</protein>
<keyword evidence="5" id="KW-0833">Ubl conjugation pathway</keyword>
<gene>
    <name evidence="12" type="ORF">FISHEDRAFT_49121</name>
</gene>
<evidence type="ECO:0000256" key="6">
    <source>
        <dbReference type="ARBA" id="ARBA00022833"/>
    </source>
</evidence>
<sequence>MASESIVASVSSTRKRKTSPSPQTVDQETARKRLKEDDGSTQSASSQIAVSARDAAIDQLAEELYCGCCSDLVIAPVIVMPCQHFFCGSCLVQWIRNGGTNCPACRSLSSSVVACRPIQLLVDKLLAIAPHKARAPREVQQANELYRRGSNLRLPAPREASPPPNLNANTDYARPCPHCAPHNQYGWSCPQPIADPNLQPDSAWSLDDGNPPGHATCGNCESLLAIGAPLTTKCDMCQVRFCGITTQGRCIAAPLTLQHPHGLSDISDFIQSPEVYEYFDDNAVEVDIMLDYLTAQQMSPRHIYREIIAHLRNQHNGFKDLIEQDLFMDIHGVPGGEDPAPDAPRERICRLCAAVVLLAGLRGWWERERVKGFLEEHILKRLDCPNGRECDKQRNTGLFCLLSEALYADHKNCSPRPGM</sequence>
<dbReference type="InterPro" id="IPR040909">
    <property type="entry name" value="CHFR_Znf-CRD"/>
</dbReference>
<dbReference type="OrthoDB" id="1305878at2759"/>
<dbReference type="PROSITE" id="PS50089">
    <property type="entry name" value="ZF_RING_2"/>
    <property type="match status" value="1"/>
</dbReference>
<dbReference type="GO" id="GO:0006511">
    <property type="term" value="P:ubiquitin-dependent protein catabolic process"/>
    <property type="evidence" value="ECO:0007669"/>
    <property type="project" value="TreeGrafter"/>
</dbReference>
<keyword evidence="8" id="KW-0131">Cell cycle</keyword>
<dbReference type="Proteomes" id="UP000054144">
    <property type="component" value="Unassembled WGS sequence"/>
</dbReference>
<dbReference type="SMART" id="SM00184">
    <property type="entry name" value="RING"/>
    <property type="match status" value="1"/>
</dbReference>
<feature type="compositionally biased region" description="Basic and acidic residues" evidence="10">
    <location>
        <begin position="28"/>
        <end position="38"/>
    </location>
</feature>
<evidence type="ECO:0000256" key="2">
    <source>
        <dbReference type="ARBA" id="ARBA00022679"/>
    </source>
</evidence>
<keyword evidence="2" id="KW-0808">Transferase</keyword>
<feature type="compositionally biased region" description="Polar residues" evidence="10">
    <location>
        <begin position="1"/>
        <end position="12"/>
    </location>
</feature>
<dbReference type="InterPro" id="IPR013083">
    <property type="entry name" value="Znf_RING/FYVE/PHD"/>
</dbReference>
<evidence type="ECO:0000259" key="11">
    <source>
        <dbReference type="PROSITE" id="PS50089"/>
    </source>
</evidence>